<dbReference type="OrthoDB" id="977686at2759"/>
<evidence type="ECO:0000259" key="1">
    <source>
        <dbReference type="Pfam" id="PF13456"/>
    </source>
</evidence>
<keyword evidence="3" id="KW-1185">Reference proteome</keyword>
<organism evidence="2 3">
    <name type="scientific">Gossypium stocksii</name>
    <dbReference type="NCBI Taxonomy" id="47602"/>
    <lineage>
        <taxon>Eukaryota</taxon>
        <taxon>Viridiplantae</taxon>
        <taxon>Streptophyta</taxon>
        <taxon>Embryophyta</taxon>
        <taxon>Tracheophyta</taxon>
        <taxon>Spermatophyta</taxon>
        <taxon>Magnoliopsida</taxon>
        <taxon>eudicotyledons</taxon>
        <taxon>Gunneridae</taxon>
        <taxon>Pentapetalae</taxon>
        <taxon>rosids</taxon>
        <taxon>malvids</taxon>
        <taxon>Malvales</taxon>
        <taxon>Malvaceae</taxon>
        <taxon>Malvoideae</taxon>
        <taxon>Gossypium</taxon>
    </lineage>
</organism>
<name>A0A9D3WB14_9ROSI</name>
<sequence>MQLKLVSNLIDNANRKWRAELISNTFHPDVAHTILQIPLSELDHEDFQVWRGESIGGYSTGLPRFSNKEQTNSADIFVMPYGYFGIQRNQLLHERVHSTGKDLTQKVQNHMVEYEGIRAKKILSNMVHNQRTVVDLLIIKIQFDAAFDNKDFRSATRLVVWGTMNEYLASKSILHNNIASPFAAETYAGLEAVKLGIEMGFQEIQILGDSLTVINKCQSTATDYSVIGAIIKDIQSKKSCFQKIEFKYIQKIKNTRAHNIANEALKRSERAYLENEEMIRHNVGAVE</sequence>
<dbReference type="AlphaFoldDB" id="A0A9D3WB14"/>
<dbReference type="Gene3D" id="3.30.420.10">
    <property type="entry name" value="Ribonuclease H-like superfamily/Ribonuclease H"/>
    <property type="match status" value="1"/>
</dbReference>
<dbReference type="PANTHER" id="PTHR47074:SF61">
    <property type="entry name" value="RNASE H TYPE-1 DOMAIN-CONTAINING PROTEIN"/>
    <property type="match status" value="1"/>
</dbReference>
<dbReference type="CDD" id="cd06222">
    <property type="entry name" value="RNase_H_like"/>
    <property type="match status" value="1"/>
</dbReference>
<protein>
    <recommendedName>
        <fullName evidence="1">RNase H type-1 domain-containing protein</fullName>
    </recommendedName>
</protein>
<feature type="domain" description="RNase H type-1" evidence="1">
    <location>
        <begin position="143"/>
        <end position="264"/>
    </location>
</feature>
<accession>A0A9D3WB14</accession>
<dbReference type="Proteomes" id="UP000828251">
    <property type="component" value="Unassembled WGS sequence"/>
</dbReference>
<proteinExistence type="predicted"/>
<dbReference type="PANTHER" id="PTHR47074">
    <property type="entry name" value="BNAC02G40300D PROTEIN"/>
    <property type="match status" value="1"/>
</dbReference>
<comment type="caution">
    <text evidence="2">The sequence shown here is derived from an EMBL/GenBank/DDBJ whole genome shotgun (WGS) entry which is preliminary data.</text>
</comment>
<dbReference type="GO" id="GO:0003676">
    <property type="term" value="F:nucleic acid binding"/>
    <property type="evidence" value="ECO:0007669"/>
    <property type="project" value="InterPro"/>
</dbReference>
<dbReference type="EMBL" id="JAIQCV010000002">
    <property type="protein sequence ID" value="KAH1120999.1"/>
    <property type="molecule type" value="Genomic_DNA"/>
</dbReference>
<dbReference type="Pfam" id="PF13456">
    <property type="entry name" value="RVT_3"/>
    <property type="match status" value="1"/>
</dbReference>
<evidence type="ECO:0000313" key="2">
    <source>
        <dbReference type="EMBL" id="KAH1120999.1"/>
    </source>
</evidence>
<dbReference type="InterPro" id="IPR036397">
    <property type="entry name" value="RNaseH_sf"/>
</dbReference>
<dbReference type="InterPro" id="IPR052929">
    <property type="entry name" value="RNase_H-like_EbsB-rel"/>
</dbReference>
<dbReference type="InterPro" id="IPR044730">
    <property type="entry name" value="RNase_H-like_dom_plant"/>
</dbReference>
<dbReference type="InterPro" id="IPR002156">
    <property type="entry name" value="RNaseH_domain"/>
</dbReference>
<dbReference type="InterPro" id="IPR012337">
    <property type="entry name" value="RNaseH-like_sf"/>
</dbReference>
<dbReference type="GO" id="GO:0004523">
    <property type="term" value="F:RNA-DNA hybrid ribonuclease activity"/>
    <property type="evidence" value="ECO:0007669"/>
    <property type="project" value="InterPro"/>
</dbReference>
<evidence type="ECO:0000313" key="3">
    <source>
        <dbReference type="Proteomes" id="UP000828251"/>
    </source>
</evidence>
<reference evidence="2 3" key="1">
    <citation type="journal article" date="2021" name="Plant Biotechnol. J.">
        <title>Multi-omics assisted identification of the key and species-specific regulatory components of drought-tolerant mechanisms in Gossypium stocksii.</title>
        <authorList>
            <person name="Yu D."/>
            <person name="Ke L."/>
            <person name="Zhang D."/>
            <person name="Wu Y."/>
            <person name="Sun Y."/>
            <person name="Mei J."/>
            <person name="Sun J."/>
            <person name="Sun Y."/>
        </authorList>
    </citation>
    <scope>NUCLEOTIDE SEQUENCE [LARGE SCALE GENOMIC DNA]</scope>
    <source>
        <strain evidence="3">cv. E1</strain>
        <tissue evidence="2">Leaf</tissue>
    </source>
</reference>
<gene>
    <name evidence="2" type="ORF">J1N35_004159</name>
</gene>
<dbReference type="SUPFAM" id="SSF53098">
    <property type="entry name" value="Ribonuclease H-like"/>
    <property type="match status" value="1"/>
</dbReference>